<protein>
    <submittedName>
        <fullName evidence="2">Uncharacterized protein</fullName>
    </submittedName>
</protein>
<organism evidence="2">
    <name type="scientific">Anguilla anguilla</name>
    <name type="common">European freshwater eel</name>
    <name type="synonym">Muraena anguilla</name>
    <dbReference type="NCBI Taxonomy" id="7936"/>
    <lineage>
        <taxon>Eukaryota</taxon>
        <taxon>Metazoa</taxon>
        <taxon>Chordata</taxon>
        <taxon>Craniata</taxon>
        <taxon>Vertebrata</taxon>
        <taxon>Euteleostomi</taxon>
        <taxon>Actinopterygii</taxon>
        <taxon>Neopterygii</taxon>
        <taxon>Teleostei</taxon>
        <taxon>Anguilliformes</taxon>
        <taxon>Anguillidae</taxon>
        <taxon>Anguilla</taxon>
    </lineage>
</organism>
<dbReference type="AlphaFoldDB" id="A0A0E9XS21"/>
<accession>A0A0E9XS21</accession>
<dbReference type="EMBL" id="GBXM01004099">
    <property type="protein sequence ID" value="JAI04479.1"/>
    <property type="molecule type" value="Transcribed_RNA"/>
</dbReference>
<feature type="region of interest" description="Disordered" evidence="1">
    <location>
        <begin position="58"/>
        <end position="80"/>
    </location>
</feature>
<reference evidence="2" key="2">
    <citation type="journal article" date="2015" name="Fish Shellfish Immunol.">
        <title>Early steps in the European eel (Anguilla anguilla)-Vibrio vulnificus interaction in the gills: Role of the RtxA13 toxin.</title>
        <authorList>
            <person name="Callol A."/>
            <person name="Pajuelo D."/>
            <person name="Ebbesson L."/>
            <person name="Teles M."/>
            <person name="MacKenzie S."/>
            <person name="Amaro C."/>
        </authorList>
    </citation>
    <scope>NUCLEOTIDE SEQUENCE</scope>
</reference>
<sequence>MTAFGSRAWYNSLTLVNKNKIRKTQRMRGTKRQDIRIQTKTEKANCVINDPAQQVKAQYSSPLATDPDYQAQKLHLPQLH</sequence>
<evidence type="ECO:0000313" key="2">
    <source>
        <dbReference type="EMBL" id="JAI04479.1"/>
    </source>
</evidence>
<reference evidence="2" key="1">
    <citation type="submission" date="2014-11" db="EMBL/GenBank/DDBJ databases">
        <authorList>
            <person name="Amaro Gonzalez C."/>
        </authorList>
    </citation>
    <scope>NUCLEOTIDE SEQUENCE</scope>
</reference>
<evidence type="ECO:0000256" key="1">
    <source>
        <dbReference type="SAM" id="MobiDB-lite"/>
    </source>
</evidence>
<proteinExistence type="predicted"/>
<name>A0A0E9XS21_ANGAN</name>